<evidence type="ECO:0000256" key="1">
    <source>
        <dbReference type="SAM" id="Phobius"/>
    </source>
</evidence>
<gene>
    <name evidence="2" type="ORF">H8S01_05050</name>
</gene>
<dbReference type="InterPro" id="IPR021215">
    <property type="entry name" value="DUF2752"/>
</dbReference>
<name>A0ABR7G0N8_9FIRM</name>
<organism evidence="2 3">
    <name type="scientific">Lachnospira hominis</name>
    <name type="common">ex Liu et al. 2021</name>
    <dbReference type="NCBI Taxonomy" id="2763051"/>
    <lineage>
        <taxon>Bacteria</taxon>
        <taxon>Bacillati</taxon>
        <taxon>Bacillota</taxon>
        <taxon>Clostridia</taxon>
        <taxon>Lachnospirales</taxon>
        <taxon>Lachnospiraceae</taxon>
        <taxon>Lachnospira</taxon>
    </lineage>
</organism>
<comment type="caution">
    <text evidence="2">The sequence shown here is derived from an EMBL/GenBank/DDBJ whole genome shotgun (WGS) entry which is preliminary data.</text>
</comment>
<protein>
    <submittedName>
        <fullName evidence="2">DUF2752 domain-containing protein</fullName>
    </submittedName>
</protein>
<feature type="transmembrane region" description="Helical" evidence="1">
    <location>
        <begin position="67"/>
        <end position="86"/>
    </location>
</feature>
<dbReference type="EMBL" id="JACOPD010000003">
    <property type="protein sequence ID" value="MBC5680331.1"/>
    <property type="molecule type" value="Genomic_DNA"/>
</dbReference>
<keyword evidence="1" id="KW-1133">Transmembrane helix</keyword>
<evidence type="ECO:0000313" key="3">
    <source>
        <dbReference type="Proteomes" id="UP000628463"/>
    </source>
</evidence>
<proteinExistence type="predicted"/>
<dbReference type="Pfam" id="PF10825">
    <property type="entry name" value="DUF2752"/>
    <property type="match status" value="1"/>
</dbReference>
<feature type="transmembrane region" description="Helical" evidence="1">
    <location>
        <begin position="12"/>
        <end position="33"/>
    </location>
</feature>
<evidence type="ECO:0000313" key="2">
    <source>
        <dbReference type="EMBL" id="MBC5680331.1"/>
    </source>
</evidence>
<keyword evidence="1" id="KW-0472">Membrane</keyword>
<reference evidence="2 3" key="1">
    <citation type="submission" date="2020-08" db="EMBL/GenBank/DDBJ databases">
        <title>Genome public.</title>
        <authorList>
            <person name="Liu C."/>
            <person name="Sun Q."/>
        </authorList>
    </citation>
    <scope>NUCLEOTIDE SEQUENCE [LARGE SCALE GENOMIC DNA]</scope>
    <source>
        <strain evidence="2 3">NSJ-43</strain>
    </source>
</reference>
<keyword evidence="1" id="KW-0812">Transmembrane</keyword>
<sequence length="146" mass="17066">MKNILKNIYNDIMHIKTFIIIFIIAFISLNLLFHKICLISIITGFPCPGCGMTRAFVNLLTFHFKDAFYWSPSIFLWVPLLIYGILNRYIFKCSNKIFTILLCITGIITIIIYIVRMITLYPDNAPMVYYENNIMHLLSYGLSHIK</sequence>
<accession>A0ABR7G0N8</accession>
<feature type="transmembrane region" description="Helical" evidence="1">
    <location>
        <begin position="98"/>
        <end position="121"/>
    </location>
</feature>
<dbReference type="Proteomes" id="UP000628463">
    <property type="component" value="Unassembled WGS sequence"/>
</dbReference>
<keyword evidence="3" id="KW-1185">Reference proteome</keyword>